<dbReference type="AlphaFoldDB" id="A0A645FSV5"/>
<accession>A0A645FSV5</accession>
<comment type="caution">
    <text evidence="1">The sequence shown here is derived from an EMBL/GenBank/DDBJ whole genome shotgun (WGS) entry which is preliminary data.</text>
</comment>
<evidence type="ECO:0000313" key="1">
    <source>
        <dbReference type="EMBL" id="MPN16712.1"/>
    </source>
</evidence>
<gene>
    <name evidence="1" type="ORF">SDC9_164057</name>
</gene>
<reference evidence="1" key="1">
    <citation type="submission" date="2019-08" db="EMBL/GenBank/DDBJ databases">
        <authorList>
            <person name="Kucharzyk K."/>
            <person name="Murdoch R.W."/>
            <person name="Higgins S."/>
            <person name="Loffler F."/>
        </authorList>
    </citation>
    <scope>NUCLEOTIDE SEQUENCE</scope>
</reference>
<sequence>MIRHQRSGEGVISLDGILADEVAAVTAQISMPFTAQGGIVNPEDASYLCINDFILVIKIHSILQRRSRANIYLGQA</sequence>
<proteinExistence type="predicted"/>
<protein>
    <submittedName>
        <fullName evidence="1">Uncharacterized protein</fullName>
    </submittedName>
</protein>
<dbReference type="EMBL" id="VSSQ01063708">
    <property type="protein sequence ID" value="MPN16712.1"/>
    <property type="molecule type" value="Genomic_DNA"/>
</dbReference>
<organism evidence="1">
    <name type="scientific">bioreactor metagenome</name>
    <dbReference type="NCBI Taxonomy" id="1076179"/>
    <lineage>
        <taxon>unclassified sequences</taxon>
        <taxon>metagenomes</taxon>
        <taxon>ecological metagenomes</taxon>
    </lineage>
</organism>
<name>A0A645FSV5_9ZZZZ</name>